<reference evidence="2 3" key="1">
    <citation type="submission" date="2019-08" db="EMBL/GenBank/DDBJ databases">
        <title>Archangium and Cystobacter genomes.</title>
        <authorList>
            <person name="Chen I.-C.K."/>
            <person name="Wielgoss S."/>
        </authorList>
    </citation>
    <scope>NUCLEOTIDE SEQUENCE [LARGE SCALE GENOMIC DNA]</scope>
    <source>
        <strain evidence="2 3">Cbm 6</strain>
    </source>
</reference>
<gene>
    <name evidence="2" type="ORF">F0U60_22340</name>
</gene>
<dbReference type="Proteomes" id="UP001611383">
    <property type="component" value="Chromosome"/>
</dbReference>
<evidence type="ECO:0000313" key="3">
    <source>
        <dbReference type="Proteomes" id="UP001611383"/>
    </source>
</evidence>
<evidence type="ECO:0000313" key="2">
    <source>
        <dbReference type="EMBL" id="WNG46546.1"/>
    </source>
</evidence>
<accession>A0ABY9WRY2</accession>
<protein>
    <recommendedName>
        <fullName evidence="4">Outer membrane protein beta-barrel domain-containing protein</fullName>
    </recommendedName>
</protein>
<dbReference type="SUPFAM" id="SSF56925">
    <property type="entry name" value="OMPA-like"/>
    <property type="match status" value="1"/>
</dbReference>
<proteinExistence type="predicted"/>
<evidence type="ECO:0000256" key="1">
    <source>
        <dbReference type="SAM" id="SignalP"/>
    </source>
</evidence>
<sequence length="350" mass="36611">MGPVSRLSPLLLALLLAPAARAQSSAARPETAASSEVAPSEVLVVALLPLESNADARDQAPGVTALIVSRLAESPRLAVSTTSDQTAVRVAGDCTEDPCDEATPGTPGAARARYVITGRLDGFGSRYVLTTSVVDAESGRALRRPRIEVSAKEALPRAAVSVADQLLAALVPDAEGRVTEEAPATATKAPSSGSFLVGLRFSNSAITSLSTFNPGGDVELGFQFHPEWVVFGQVGFSYVTSTEEGRKGGLSVLPSVFGLRHYHNVERPFRPYWGLGLGVQLSFGEFGIFRQTGPLPTVIGFVGFEYLIIGHLGLQLEASTNIAQAMLGLTDGGLGSGLNLDLNAGIAWHF</sequence>
<feature type="signal peptide" evidence="1">
    <location>
        <begin position="1"/>
        <end position="22"/>
    </location>
</feature>
<organism evidence="2 3">
    <name type="scientific">Archangium minus</name>
    <dbReference type="NCBI Taxonomy" id="83450"/>
    <lineage>
        <taxon>Bacteria</taxon>
        <taxon>Pseudomonadati</taxon>
        <taxon>Myxococcota</taxon>
        <taxon>Myxococcia</taxon>
        <taxon>Myxococcales</taxon>
        <taxon>Cystobacterineae</taxon>
        <taxon>Archangiaceae</taxon>
        <taxon>Archangium</taxon>
    </lineage>
</organism>
<keyword evidence="1" id="KW-0732">Signal</keyword>
<name>A0ABY9WRY2_9BACT</name>
<feature type="chain" id="PRO_5046016494" description="Outer membrane protein beta-barrel domain-containing protein" evidence="1">
    <location>
        <begin position="23"/>
        <end position="350"/>
    </location>
</feature>
<keyword evidence="3" id="KW-1185">Reference proteome</keyword>
<dbReference type="InterPro" id="IPR011250">
    <property type="entry name" value="OMP/PagP_B-barrel"/>
</dbReference>
<evidence type="ECO:0008006" key="4">
    <source>
        <dbReference type="Google" id="ProtNLM"/>
    </source>
</evidence>
<dbReference type="EMBL" id="CP043494">
    <property type="protein sequence ID" value="WNG46546.1"/>
    <property type="molecule type" value="Genomic_DNA"/>
</dbReference>